<evidence type="ECO:0000256" key="1">
    <source>
        <dbReference type="SAM" id="SignalP"/>
    </source>
</evidence>
<gene>
    <name evidence="2" type="ORF">OESDEN_06361</name>
</gene>
<accession>A0A0B1TD20</accession>
<evidence type="ECO:0000313" key="3">
    <source>
        <dbReference type="Proteomes" id="UP000053660"/>
    </source>
</evidence>
<organism evidence="2 3">
    <name type="scientific">Oesophagostomum dentatum</name>
    <name type="common">Nodular worm</name>
    <dbReference type="NCBI Taxonomy" id="61180"/>
    <lineage>
        <taxon>Eukaryota</taxon>
        <taxon>Metazoa</taxon>
        <taxon>Ecdysozoa</taxon>
        <taxon>Nematoda</taxon>
        <taxon>Chromadorea</taxon>
        <taxon>Rhabditida</taxon>
        <taxon>Rhabditina</taxon>
        <taxon>Rhabditomorpha</taxon>
        <taxon>Strongyloidea</taxon>
        <taxon>Strongylidae</taxon>
        <taxon>Oesophagostomum</taxon>
    </lineage>
</organism>
<dbReference type="OrthoDB" id="5865617at2759"/>
<sequence length="112" mass="12795">MRQLTLWLATPICLWALNSTSDEEYCINCRAMMEDCIALFEEDFSSVTEQELTAMTSSLCGKYFMGFEEVICRILCQSVVHDDFRFLFSATFNTSNSPRLALETNVKPKPTP</sequence>
<keyword evidence="1" id="KW-0732">Signal</keyword>
<dbReference type="AlphaFoldDB" id="A0A0B1TD20"/>
<reference evidence="2 3" key="1">
    <citation type="submission" date="2014-03" db="EMBL/GenBank/DDBJ databases">
        <title>Draft genome of the hookworm Oesophagostomum dentatum.</title>
        <authorList>
            <person name="Mitreva M."/>
        </authorList>
    </citation>
    <scope>NUCLEOTIDE SEQUENCE [LARGE SCALE GENOMIC DNA]</scope>
    <source>
        <strain evidence="2 3">OD-Hann</strain>
    </source>
</reference>
<protein>
    <recommendedName>
        <fullName evidence="4">Saposin B-type domain-containing protein</fullName>
    </recommendedName>
</protein>
<feature type="chain" id="PRO_5002065852" description="Saposin B-type domain-containing protein" evidence="1">
    <location>
        <begin position="17"/>
        <end position="112"/>
    </location>
</feature>
<feature type="signal peptide" evidence="1">
    <location>
        <begin position="1"/>
        <end position="16"/>
    </location>
</feature>
<dbReference type="Proteomes" id="UP000053660">
    <property type="component" value="Unassembled WGS sequence"/>
</dbReference>
<keyword evidence="3" id="KW-1185">Reference proteome</keyword>
<evidence type="ECO:0008006" key="4">
    <source>
        <dbReference type="Google" id="ProtNLM"/>
    </source>
</evidence>
<evidence type="ECO:0000313" key="2">
    <source>
        <dbReference type="EMBL" id="KHJ93722.1"/>
    </source>
</evidence>
<name>A0A0B1TD20_OESDE</name>
<proteinExistence type="predicted"/>
<dbReference type="EMBL" id="KN550638">
    <property type="protein sequence ID" value="KHJ93722.1"/>
    <property type="molecule type" value="Genomic_DNA"/>
</dbReference>